<evidence type="ECO:0000313" key="3">
    <source>
        <dbReference type="Proteomes" id="UP000325105"/>
    </source>
</evidence>
<keyword evidence="3" id="KW-1185">Reference proteome</keyword>
<dbReference type="Proteomes" id="UP000325105">
    <property type="component" value="Unassembled WGS sequence"/>
</dbReference>
<dbReference type="AlphaFoldDB" id="A0A5S5DMF9"/>
<accession>A0A5S5DMF9</accession>
<evidence type="ECO:0000313" key="2">
    <source>
        <dbReference type="EMBL" id="TYP96915.1"/>
    </source>
</evidence>
<protein>
    <submittedName>
        <fullName evidence="2">Uncharacterized protein</fullName>
    </submittedName>
</protein>
<keyword evidence="1" id="KW-1133">Transmembrane helix</keyword>
<comment type="caution">
    <text evidence="2">The sequence shown here is derived from an EMBL/GenBank/DDBJ whole genome shotgun (WGS) entry which is preliminary data.</text>
</comment>
<reference evidence="2 3" key="1">
    <citation type="submission" date="2019-07" db="EMBL/GenBank/DDBJ databases">
        <title>Genomic Encyclopedia of Archaeal and Bacterial Type Strains, Phase II (KMG-II): from individual species to whole genera.</title>
        <authorList>
            <person name="Goeker M."/>
        </authorList>
    </citation>
    <scope>NUCLEOTIDE SEQUENCE [LARGE SCALE GENOMIC DNA]</scope>
    <source>
        <strain evidence="2 3">DSM 18850</strain>
    </source>
</reference>
<proteinExistence type="predicted"/>
<name>A0A5S5DMF9_9SPHI</name>
<dbReference type="EMBL" id="VNHX01000004">
    <property type="protein sequence ID" value="TYP96915.1"/>
    <property type="molecule type" value="Genomic_DNA"/>
</dbReference>
<keyword evidence="1" id="KW-0812">Transmembrane</keyword>
<evidence type="ECO:0000256" key="1">
    <source>
        <dbReference type="SAM" id="Phobius"/>
    </source>
</evidence>
<sequence>MTEKETSVAGNCGRLPNQLLTYYEFYIVYLNNDIICRIVPKGIFLYIFLTYFNSYLLLTR</sequence>
<feature type="transmembrane region" description="Helical" evidence="1">
    <location>
        <begin position="38"/>
        <end position="58"/>
    </location>
</feature>
<gene>
    <name evidence="2" type="ORF">BC792_104140</name>
</gene>
<keyword evidence="1" id="KW-0472">Membrane</keyword>
<organism evidence="2 3">
    <name type="scientific">Sphingobacterium allocomposti</name>
    <dbReference type="NCBI Taxonomy" id="415956"/>
    <lineage>
        <taxon>Bacteria</taxon>
        <taxon>Pseudomonadati</taxon>
        <taxon>Bacteroidota</taxon>
        <taxon>Sphingobacteriia</taxon>
        <taxon>Sphingobacteriales</taxon>
        <taxon>Sphingobacteriaceae</taxon>
        <taxon>Sphingobacterium</taxon>
    </lineage>
</organism>